<feature type="compositionally biased region" description="Polar residues" evidence="1">
    <location>
        <begin position="199"/>
        <end position="209"/>
    </location>
</feature>
<sequence length="472" mass="52013">MCQIKPFTLSCCGLLSWDIERTPSCPASWGKERCPGDLCIVVAPSDLQQRDTGGCWRCKNMPHLQPHFNFAKTTLGLQERTPQERRREIEAAGACCSCQSTYGCGTCGSKRPDAREALGEALETVSEASPAMGRSTYSAQRHKKTHARPESLYDVKKRAKGKGKEIKKESTTRTTRSASLRTPGRVTKPYNHSPRARPNSVSSNSSFYDISSPPGFPPSGPGALPSPAGSENFIQSPFGANNTSSPMYPNQPTPSQSHLQVDHHSFHGMSHAGYAANLPTTRSTANNGSSRQFHSPPHQPHTSSPLTKMESSPKTSAYPQHRSPKLGSPFHSNMQTPQDSPPNNDYFASHLPGSNNLMEEDIAEPNQFHQHYPQNEAIAANFDHSQDVADSAFVSHHGLPYDMNSVTSMQQSPSGYHDFTPDWNGQFVRHEGNSQTNDQLFQSTTPHETVKDDEQRHLEGYPELPKSQNNYA</sequence>
<feature type="compositionally biased region" description="Polar residues" evidence="1">
    <location>
        <begin position="433"/>
        <end position="447"/>
    </location>
</feature>
<reference evidence="2 3" key="1">
    <citation type="journal article" date="2013" name="BMC Genomics">
        <title>Genomics-driven discovery of the pneumocandin biosynthetic gene cluster in the fungus Glarea lozoyensis.</title>
        <authorList>
            <person name="Chen L."/>
            <person name="Yue Q."/>
            <person name="Zhang X."/>
            <person name="Xiang M."/>
            <person name="Wang C."/>
            <person name="Li S."/>
            <person name="Che Y."/>
            <person name="Ortiz-Lopez F.J."/>
            <person name="Bills G.F."/>
            <person name="Liu X."/>
            <person name="An Z."/>
        </authorList>
    </citation>
    <scope>NUCLEOTIDE SEQUENCE [LARGE SCALE GENOMIC DNA]</scope>
    <source>
        <strain evidence="3">ATCC 20868 / MF5171</strain>
    </source>
</reference>
<dbReference type="KEGG" id="glz:GLAREA_02809"/>
<feature type="compositionally biased region" description="Polar residues" evidence="1">
    <location>
        <begin position="309"/>
        <end position="318"/>
    </location>
</feature>
<dbReference type="GeneID" id="19461865"/>
<keyword evidence="3" id="KW-1185">Reference proteome</keyword>
<feature type="compositionally biased region" description="Polar residues" evidence="1">
    <location>
        <begin position="330"/>
        <end position="343"/>
    </location>
</feature>
<feature type="compositionally biased region" description="Polar residues" evidence="1">
    <location>
        <begin position="278"/>
        <end position="293"/>
    </location>
</feature>
<dbReference type="Proteomes" id="UP000016922">
    <property type="component" value="Unassembled WGS sequence"/>
</dbReference>
<dbReference type="OrthoDB" id="3490325at2759"/>
<dbReference type="AlphaFoldDB" id="S3CMF4"/>
<dbReference type="EMBL" id="KE145370">
    <property type="protein sequence ID" value="EPE26895.1"/>
    <property type="molecule type" value="Genomic_DNA"/>
</dbReference>
<protein>
    <submittedName>
        <fullName evidence="2">Uncharacterized protein</fullName>
    </submittedName>
</protein>
<feature type="region of interest" description="Disordered" evidence="1">
    <location>
        <begin position="428"/>
        <end position="472"/>
    </location>
</feature>
<feature type="compositionally biased region" description="Polar residues" evidence="1">
    <location>
        <begin position="232"/>
        <end position="259"/>
    </location>
</feature>
<feature type="region of interest" description="Disordered" evidence="1">
    <location>
        <begin position="278"/>
        <end position="357"/>
    </location>
</feature>
<name>S3CMF4_GLAL2</name>
<organism evidence="2 3">
    <name type="scientific">Glarea lozoyensis (strain ATCC 20868 / MF5171)</name>
    <dbReference type="NCBI Taxonomy" id="1116229"/>
    <lineage>
        <taxon>Eukaryota</taxon>
        <taxon>Fungi</taxon>
        <taxon>Dikarya</taxon>
        <taxon>Ascomycota</taxon>
        <taxon>Pezizomycotina</taxon>
        <taxon>Leotiomycetes</taxon>
        <taxon>Helotiales</taxon>
        <taxon>Helotiaceae</taxon>
        <taxon>Glarea</taxon>
    </lineage>
</organism>
<evidence type="ECO:0000313" key="3">
    <source>
        <dbReference type="Proteomes" id="UP000016922"/>
    </source>
</evidence>
<feature type="compositionally biased region" description="Low complexity" evidence="1">
    <location>
        <begin position="294"/>
        <end position="305"/>
    </location>
</feature>
<feature type="region of interest" description="Disordered" evidence="1">
    <location>
        <begin position="120"/>
        <end position="260"/>
    </location>
</feature>
<feature type="compositionally biased region" description="Basic and acidic residues" evidence="1">
    <location>
        <begin position="448"/>
        <end position="460"/>
    </location>
</feature>
<evidence type="ECO:0000256" key="1">
    <source>
        <dbReference type="SAM" id="MobiDB-lite"/>
    </source>
</evidence>
<evidence type="ECO:0000313" key="2">
    <source>
        <dbReference type="EMBL" id="EPE26895.1"/>
    </source>
</evidence>
<feature type="compositionally biased region" description="Low complexity" evidence="1">
    <location>
        <begin position="172"/>
        <end position="182"/>
    </location>
</feature>
<gene>
    <name evidence="2" type="ORF">GLAREA_02809</name>
</gene>
<dbReference type="HOGENOM" id="CLU_578759_0_0_1"/>
<proteinExistence type="predicted"/>
<accession>S3CMF4</accession>
<feature type="compositionally biased region" description="Basic and acidic residues" evidence="1">
    <location>
        <begin position="147"/>
        <end position="171"/>
    </location>
</feature>
<feature type="compositionally biased region" description="Low complexity" evidence="1">
    <location>
        <begin position="221"/>
        <end position="230"/>
    </location>
</feature>
<dbReference type="RefSeq" id="XP_008086085.1">
    <property type="nucleotide sequence ID" value="XM_008087894.1"/>
</dbReference>